<name>A0A932M0M0_UNCTE</name>
<accession>A0A932M0M0</accession>
<gene>
    <name evidence="1" type="ORF">HYY65_08060</name>
</gene>
<organism evidence="1 2">
    <name type="scientific">Tectimicrobiota bacterium</name>
    <dbReference type="NCBI Taxonomy" id="2528274"/>
    <lineage>
        <taxon>Bacteria</taxon>
        <taxon>Pseudomonadati</taxon>
        <taxon>Nitrospinota/Tectimicrobiota group</taxon>
        <taxon>Candidatus Tectimicrobiota</taxon>
    </lineage>
</organism>
<dbReference type="EMBL" id="JACPSX010000154">
    <property type="protein sequence ID" value="MBI3014992.1"/>
    <property type="molecule type" value="Genomic_DNA"/>
</dbReference>
<sequence>MVAPDSHSPRISSAQDMVEYFQDLVREALKNQEIEANDLIEFYIVHLLSQYTRTDQITPTSGGSLWKEPLAIQFLTALQEELGESIRRFKELGDFSLFISGFYPESLQRKAVDPNYYISLGCRAYRNVALLTRNRALYADLYSDLSTHFENYVDVLSEVSEKSHISSNLDAVRIYERWLKTRSQRDARLLQKLGIAPAGPGRESQFVQ</sequence>
<reference evidence="1" key="1">
    <citation type="submission" date="2020-07" db="EMBL/GenBank/DDBJ databases">
        <title>Huge and variable diversity of episymbiotic CPR bacteria and DPANN archaea in groundwater ecosystems.</title>
        <authorList>
            <person name="He C.Y."/>
            <person name="Keren R."/>
            <person name="Whittaker M."/>
            <person name="Farag I.F."/>
            <person name="Doudna J."/>
            <person name="Cate J.H.D."/>
            <person name="Banfield J.F."/>
        </authorList>
    </citation>
    <scope>NUCLEOTIDE SEQUENCE</scope>
    <source>
        <strain evidence="1">NC_groundwater_717_Ag_S-0.2um_59_8</strain>
    </source>
</reference>
<dbReference type="AlphaFoldDB" id="A0A932M0M0"/>
<comment type="caution">
    <text evidence="1">The sequence shown here is derived from an EMBL/GenBank/DDBJ whole genome shotgun (WGS) entry which is preliminary data.</text>
</comment>
<proteinExistence type="predicted"/>
<dbReference type="Proteomes" id="UP000741360">
    <property type="component" value="Unassembled WGS sequence"/>
</dbReference>
<evidence type="ECO:0000313" key="1">
    <source>
        <dbReference type="EMBL" id="MBI3014992.1"/>
    </source>
</evidence>
<evidence type="ECO:0000313" key="2">
    <source>
        <dbReference type="Proteomes" id="UP000741360"/>
    </source>
</evidence>
<protein>
    <submittedName>
        <fullName evidence="1">Uncharacterized protein</fullName>
    </submittedName>
</protein>